<reference evidence="1 2" key="1">
    <citation type="submission" date="2018-11" db="EMBL/GenBank/DDBJ databases">
        <authorList>
            <consortium name="Pathogen Informatics"/>
        </authorList>
    </citation>
    <scope>NUCLEOTIDE SEQUENCE [LARGE SCALE GENOMIC DNA]</scope>
</reference>
<protein>
    <submittedName>
        <fullName evidence="1">Uncharacterized protein</fullName>
    </submittedName>
</protein>
<gene>
    <name evidence="1" type="ORF">DILT_LOCUS14509</name>
</gene>
<keyword evidence="2" id="KW-1185">Reference proteome</keyword>
<dbReference type="Proteomes" id="UP000281553">
    <property type="component" value="Unassembled WGS sequence"/>
</dbReference>
<sequence>MDQLPPDATKKVLRTEETLNGKQLEALELDKLKTKYISSQSPAPKSLSVSSDNDGNGNLHKYSIIRSGFRSASSLKCAKVVIHAPKNVAPTEPVDASSQRLTQYYIASIKRLIVVIMDDIELLRVIAKQHKIAFHDSEKNEVIVDLSVVCQHLRKTSILLVRCIAQLNSRRHVERILLKLKNRSTVKLLLGKIDTERKKKKLWKT</sequence>
<proteinExistence type="predicted"/>
<evidence type="ECO:0000313" key="2">
    <source>
        <dbReference type="Proteomes" id="UP000281553"/>
    </source>
</evidence>
<dbReference type="AlphaFoldDB" id="A0A3P7MQH1"/>
<dbReference type="OrthoDB" id="6272346at2759"/>
<accession>A0A3P7MQH1</accession>
<organism evidence="1 2">
    <name type="scientific">Dibothriocephalus latus</name>
    <name type="common">Fish tapeworm</name>
    <name type="synonym">Diphyllobothrium latum</name>
    <dbReference type="NCBI Taxonomy" id="60516"/>
    <lineage>
        <taxon>Eukaryota</taxon>
        <taxon>Metazoa</taxon>
        <taxon>Spiralia</taxon>
        <taxon>Lophotrochozoa</taxon>
        <taxon>Platyhelminthes</taxon>
        <taxon>Cestoda</taxon>
        <taxon>Eucestoda</taxon>
        <taxon>Diphyllobothriidea</taxon>
        <taxon>Diphyllobothriidae</taxon>
        <taxon>Dibothriocephalus</taxon>
    </lineage>
</organism>
<name>A0A3P7MQH1_DIBLA</name>
<dbReference type="EMBL" id="UYRU01074596">
    <property type="protein sequence ID" value="VDN24818.1"/>
    <property type="molecule type" value="Genomic_DNA"/>
</dbReference>
<evidence type="ECO:0000313" key="1">
    <source>
        <dbReference type="EMBL" id="VDN24818.1"/>
    </source>
</evidence>